<evidence type="ECO:0000256" key="5">
    <source>
        <dbReference type="ARBA" id="ARBA00023163"/>
    </source>
</evidence>
<dbReference type="eggNOG" id="ENOG502SPBP">
    <property type="taxonomic scope" value="Eukaryota"/>
</dbReference>
<dbReference type="PhylomeDB" id="S8B3A2"/>
<dbReference type="OrthoDB" id="4216928at2759"/>
<keyword evidence="4" id="KW-0238">DNA-binding</keyword>
<dbReference type="PANTHER" id="PTHR47660">
    <property type="entry name" value="TRANSCRIPTION FACTOR WITH C2H2 AND ZN(2)-CYS(6) DNA BINDING DOMAIN (EUROFUNG)-RELATED-RELATED"/>
    <property type="match status" value="1"/>
</dbReference>
<keyword evidence="3" id="KW-0805">Transcription regulation</keyword>
<dbReference type="SUPFAM" id="SSF57701">
    <property type="entry name" value="Zn2/Cys6 DNA-binding domain"/>
    <property type="match status" value="1"/>
</dbReference>
<dbReference type="HOGENOM" id="CLU_024655_1_2_1"/>
<evidence type="ECO:0000259" key="7">
    <source>
        <dbReference type="PROSITE" id="PS50048"/>
    </source>
</evidence>
<dbReference type="STRING" id="933388.S8B3A2"/>
<dbReference type="AlphaFoldDB" id="S8B3A2"/>
<dbReference type="InterPro" id="IPR001138">
    <property type="entry name" value="Zn2Cys6_DnaBD"/>
</dbReference>
<sequence>MSTRSAKARSRQKSCTICVEGKRRCDRQTPQCSRCAERGLKCTYIKSPSNATARSSKLNPASPQSPRYSSIDPVSEEIFAGWSLRSQTLVNTSPRLGSLSPLTTMPAFCPAIFFPDFVRPDRWSIEKVLKNMRSFPEMLARSGATPFMHVRLYESDMPTAIQDAFAVSAVYLSRTAETKDLSLRVLEAKSKSLIQQLRQTSSLRELLASVQALLIFQIIQLFQGDTRVRALAEQNMELLREWTTRLQMQGEDLRDPVTWQDWIFAESIRRTVVISILLDSLYWTLQFGYCTQAKVLSMLPVTPVSELWECSSRTGWSGTVPQRTNAVLYGDFAMAWKEGRVNQELDDFQRFLLAPCVGEKYRDILEA</sequence>
<proteinExistence type="predicted"/>
<keyword evidence="1" id="KW-0479">Metal-binding</keyword>
<evidence type="ECO:0000313" key="8">
    <source>
        <dbReference type="EMBL" id="EPS28957.1"/>
    </source>
</evidence>
<evidence type="ECO:0000256" key="4">
    <source>
        <dbReference type="ARBA" id="ARBA00023125"/>
    </source>
</evidence>
<evidence type="ECO:0000313" key="9">
    <source>
        <dbReference type="Proteomes" id="UP000019376"/>
    </source>
</evidence>
<dbReference type="InterPro" id="IPR036864">
    <property type="entry name" value="Zn2-C6_fun-type_DNA-bd_sf"/>
</dbReference>
<dbReference type="Pfam" id="PF00172">
    <property type="entry name" value="Zn_clus"/>
    <property type="match status" value="1"/>
</dbReference>
<evidence type="ECO:0000256" key="2">
    <source>
        <dbReference type="ARBA" id="ARBA00022833"/>
    </source>
</evidence>
<evidence type="ECO:0000256" key="1">
    <source>
        <dbReference type="ARBA" id="ARBA00022723"/>
    </source>
</evidence>
<keyword evidence="6" id="KW-0539">Nucleus</keyword>
<gene>
    <name evidence="8" type="ORF">PDE_03903</name>
</gene>
<organism evidence="8 9">
    <name type="scientific">Penicillium oxalicum (strain 114-2 / CGMCC 5302)</name>
    <name type="common">Penicillium decumbens</name>
    <dbReference type="NCBI Taxonomy" id="933388"/>
    <lineage>
        <taxon>Eukaryota</taxon>
        <taxon>Fungi</taxon>
        <taxon>Dikarya</taxon>
        <taxon>Ascomycota</taxon>
        <taxon>Pezizomycotina</taxon>
        <taxon>Eurotiomycetes</taxon>
        <taxon>Eurotiomycetidae</taxon>
        <taxon>Eurotiales</taxon>
        <taxon>Aspergillaceae</taxon>
        <taxon>Penicillium</taxon>
    </lineage>
</organism>
<reference evidence="8 9" key="1">
    <citation type="journal article" date="2013" name="PLoS ONE">
        <title>Genomic and secretomic analyses reveal unique features of the lignocellulolytic enzyme system of Penicillium decumbens.</title>
        <authorList>
            <person name="Liu G."/>
            <person name="Zhang L."/>
            <person name="Wei X."/>
            <person name="Zou G."/>
            <person name="Qin Y."/>
            <person name="Ma L."/>
            <person name="Li J."/>
            <person name="Zheng H."/>
            <person name="Wang S."/>
            <person name="Wang C."/>
            <person name="Xun L."/>
            <person name="Zhao G.-P."/>
            <person name="Zhou Z."/>
            <person name="Qu Y."/>
        </authorList>
    </citation>
    <scope>NUCLEOTIDE SEQUENCE [LARGE SCALE GENOMIC DNA]</scope>
    <source>
        <strain evidence="9">114-2 / CGMCC 5302</strain>
    </source>
</reference>
<dbReference type="SMART" id="SM00066">
    <property type="entry name" value="GAL4"/>
    <property type="match status" value="1"/>
</dbReference>
<dbReference type="PRINTS" id="PR00755">
    <property type="entry name" value="AFLATOXINBRP"/>
</dbReference>
<dbReference type="Proteomes" id="UP000019376">
    <property type="component" value="Unassembled WGS sequence"/>
</dbReference>
<dbReference type="CDD" id="cd00067">
    <property type="entry name" value="GAL4"/>
    <property type="match status" value="1"/>
</dbReference>
<evidence type="ECO:0000256" key="3">
    <source>
        <dbReference type="ARBA" id="ARBA00023015"/>
    </source>
</evidence>
<accession>S8B3A2</accession>
<protein>
    <recommendedName>
        <fullName evidence="7">Zn(2)-C6 fungal-type domain-containing protein</fullName>
    </recommendedName>
</protein>
<dbReference type="GO" id="GO:0003677">
    <property type="term" value="F:DNA binding"/>
    <property type="evidence" value="ECO:0007669"/>
    <property type="project" value="UniProtKB-KW"/>
</dbReference>
<keyword evidence="2" id="KW-0862">Zinc</keyword>
<name>S8B3A2_PENO1</name>
<dbReference type="GO" id="GO:0000981">
    <property type="term" value="F:DNA-binding transcription factor activity, RNA polymerase II-specific"/>
    <property type="evidence" value="ECO:0007669"/>
    <property type="project" value="InterPro"/>
</dbReference>
<feature type="domain" description="Zn(2)-C6 fungal-type" evidence="7">
    <location>
        <begin position="14"/>
        <end position="44"/>
    </location>
</feature>
<dbReference type="PROSITE" id="PS50048">
    <property type="entry name" value="ZN2_CY6_FUNGAL_2"/>
    <property type="match status" value="1"/>
</dbReference>
<dbReference type="Gene3D" id="4.10.240.10">
    <property type="entry name" value="Zn(2)-C6 fungal-type DNA-binding domain"/>
    <property type="match status" value="1"/>
</dbReference>
<dbReference type="GO" id="GO:0008270">
    <property type="term" value="F:zinc ion binding"/>
    <property type="evidence" value="ECO:0007669"/>
    <property type="project" value="InterPro"/>
</dbReference>
<keyword evidence="9" id="KW-1185">Reference proteome</keyword>
<evidence type="ECO:0000256" key="6">
    <source>
        <dbReference type="ARBA" id="ARBA00023242"/>
    </source>
</evidence>
<keyword evidence="5" id="KW-0804">Transcription</keyword>
<dbReference type="EMBL" id="KB644411">
    <property type="protein sequence ID" value="EPS28957.1"/>
    <property type="molecule type" value="Genomic_DNA"/>
</dbReference>